<comment type="caution">
    <text evidence="6">The sequence shown here is derived from an EMBL/GenBank/DDBJ whole genome shotgun (WGS) entry which is preliminary data.</text>
</comment>
<feature type="active site" evidence="4">
    <location>
        <position position="14"/>
    </location>
</feature>
<dbReference type="InterPro" id="IPR017867">
    <property type="entry name" value="Tyr_phospatase_low_mol_wt"/>
</dbReference>
<gene>
    <name evidence="6" type="ORF">HPT30_05200</name>
</gene>
<dbReference type="InterPro" id="IPR036196">
    <property type="entry name" value="Ptyr_pPase_sf"/>
</dbReference>
<evidence type="ECO:0000313" key="7">
    <source>
        <dbReference type="Proteomes" id="UP000564806"/>
    </source>
</evidence>
<dbReference type="Gene3D" id="3.40.50.2300">
    <property type="match status" value="1"/>
</dbReference>
<dbReference type="SUPFAM" id="SSF52788">
    <property type="entry name" value="Phosphotyrosine protein phosphatases I"/>
    <property type="match status" value="1"/>
</dbReference>
<proteinExistence type="inferred from homology"/>
<dbReference type="InterPro" id="IPR023485">
    <property type="entry name" value="Ptyr_pPase"/>
</dbReference>
<evidence type="ECO:0000256" key="1">
    <source>
        <dbReference type="ARBA" id="ARBA00011063"/>
    </source>
</evidence>
<dbReference type="CDD" id="cd16344">
    <property type="entry name" value="LMWPAP"/>
    <property type="match status" value="1"/>
</dbReference>
<dbReference type="Pfam" id="PF01451">
    <property type="entry name" value="LMWPc"/>
    <property type="match status" value="1"/>
</dbReference>
<dbReference type="SMART" id="SM00226">
    <property type="entry name" value="LMWPc"/>
    <property type="match status" value="1"/>
</dbReference>
<keyword evidence="7" id="KW-1185">Reference proteome</keyword>
<evidence type="ECO:0000256" key="2">
    <source>
        <dbReference type="ARBA" id="ARBA00022801"/>
    </source>
</evidence>
<dbReference type="RefSeq" id="WP_175370378.1">
    <property type="nucleotide sequence ID" value="NZ_JABWCS010000192.1"/>
</dbReference>
<organism evidence="6 7">
    <name type="scientific">Paenibacillus agri</name>
    <dbReference type="NCBI Taxonomy" id="2744309"/>
    <lineage>
        <taxon>Bacteria</taxon>
        <taxon>Bacillati</taxon>
        <taxon>Bacillota</taxon>
        <taxon>Bacilli</taxon>
        <taxon>Bacillales</taxon>
        <taxon>Paenibacillaceae</taxon>
        <taxon>Paenibacillus</taxon>
    </lineage>
</organism>
<reference evidence="6" key="1">
    <citation type="submission" date="2020-06" db="EMBL/GenBank/DDBJ databases">
        <title>Paenibacillus sp. nov., isolated from soil.</title>
        <authorList>
            <person name="Seo Y.L."/>
        </authorList>
    </citation>
    <scope>NUCLEOTIDE SEQUENCE [LARGE SCALE GENOMIC DNA]</scope>
    <source>
        <strain evidence="6">JW14</strain>
    </source>
</reference>
<dbReference type="PANTHER" id="PTHR11717:SF31">
    <property type="entry name" value="LOW MOLECULAR WEIGHT PROTEIN-TYROSINE-PHOSPHATASE ETP-RELATED"/>
    <property type="match status" value="1"/>
</dbReference>
<evidence type="ECO:0000259" key="5">
    <source>
        <dbReference type="SMART" id="SM00226"/>
    </source>
</evidence>
<evidence type="ECO:0000256" key="4">
    <source>
        <dbReference type="PIRSR" id="PIRSR617867-1"/>
    </source>
</evidence>
<protein>
    <submittedName>
        <fullName evidence="6">Low molecular weight protein arginine phosphatase</fullName>
    </submittedName>
</protein>
<dbReference type="AlphaFoldDB" id="A0A850EIT6"/>
<dbReference type="PRINTS" id="PR00719">
    <property type="entry name" value="LMWPTPASE"/>
</dbReference>
<evidence type="ECO:0000313" key="6">
    <source>
        <dbReference type="EMBL" id="NUU59750.1"/>
    </source>
</evidence>
<dbReference type="GO" id="GO:0004725">
    <property type="term" value="F:protein tyrosine phosphatase activity"/>
    <property type="evidence" value="ECO:0007669"/>
    <property type="project" value="InterPro"/>
</dbReference>
<feature type="active site" description="Nucleophile" evidence="4">
    <location>
        <position position="8"/>
    </location>
</feature>
<keyword evidence="2" id="KW-0378">Hydrolase</keyword>
<dbReference type="Proteomes" id="UP000564806">
    <property type="component" value="Unassembled WGS sequence"/>
</dbReference>
<evidence type="ECO:0000256" key="3">
    <source>
        <dbReference type="ARBA" id="ARBA00022912"/>
    </source>
</evidence>
<feature type="domain" description="Phosphotyrosine protein phosphatase I" evidence="5">
    <location>
        <begin position="2"/>
        <end position="188"/>
    </location>
</feature>
<comment type="similarity">
    <text evidence="1">Belongs to the low molecular weight phosphotyrosine protein phosphatase family.</text>
</comment>
<dbReference type="EMBL" id="JABWCS010000192">
    <property type="protein sequence ID" value="NUU59750.1"/>
    <property type="molecule type" value="Genomic_DNA"/>
</dbReference>
<dbReference type="PANTHER" id="PTHR11717">
    <property type="entry name" value="LOW MOLECULAR WEIGHT PROTEIN TYROSINE PHOSPHATASE"/>
    <property type="match status" value="1"/>
</dbReference>
<sequence length="195" mass="21592">MLHILFVCTGNTCRSPMAEGLLRKYAKERGMELEVRSAGVSAISGTSISRHTAAILRDEGVHDSIQSSQLTGQQVAWADLVLTLTGSHKRHLLQFFPDAVAKTYTLKEYVHDEAEVAEDIQELDSLYAEAEMSIALGGEPDAAALQRIIEIRQRIPSFDISDPFGGTRDDYELTAAEIRKALYSLLDKLESARRL</sequence>
<name>A0A850EIT6_9BACL</name>
<accession>A0A850EIT6</accession>
<keyword evidence="3" id="KW-0904">Protein phosphatase</keyword>
<dbReference type="InterPro" id="IPR050438">
    <property type="entry name" value="LMW_PTPase"/>
</dbReference>